<sequence>MDGWVDYLHFTFLGEHVLFASLRLKSLSTFLGGSVLISGICIAERLLTVALSKHWGPRGVTRSRLRRAIWRTLLYSVVTTLRLIYMLVAMSYHVGLIFVTVASLSTAQFVVEYLDTYEPHTRSFDRTKEPLLPSPTDDNHHALESIPVRTRPRAKSKPDAIFIHPNESNLARADAVAVELGLGGDTDRVQTNRYPKDQEAWEHGRGRDVARELFGSRPEGDPFHTEDDD</sequence>
<dbReference type="EMBL" id="MU266439">
    <property type="protein sequence ID" value="KAH7923885.1"/>
    <property type="molecule type" value="Genomic_DNA"/>
</dbReference>
<evidence type="ECO:0000313" key="2">
    <source>
        <dbReference type="Proteomes" id="UP000790709"/>
    </source>
</evidence>
<accession>A0ACB8BEV4</accession>
<comment type="caution">
    <text evidence="1">The sequence shown here is derived from an EMBL/GenBank/DDBJ whole genome shotgun (WGS) entry which is preliminary data.</text>
</comment>
<evidence type="ECO:0000313" key="1">
    <source>
        <dbReference type="EMBL" id="KAH7923885.1"/>
    </source>
</evidence>
<protein>
    <submittedName>
        <fullName evidence="1">Uncharacterized protein</fullName>
    </submittedName>
</protein>
<dbReference type="Proteomes" id="UP000790709">
    <property type="component" value="Unassembled WGS sequence"/>
</dbReference>
<keyword evidence="2" id="KW-1185">Reference proteome</keyword>
<gene>
    <name evidence="1" type="ORF">BV22DRAFT_1196341</name>
</gene>
<organism evidence="1 2">
    <name type="scientific">Leucogyrophana mollusca</name>
    <dbReference type="NCBI Taxonomy" id="85980"/>
    <lineage>
        <taxon>Eukaryota</taxon>
        <taxon>Fungi</taxon>
        <taxon>Dikarya</taxon>
        <taxon>Basidiomycota</taxon>
        <taxon>Agaricomycotina</taxon>
        <taxon>Agaricomycetes</taxon>
        <taxon>Agaricomycetidae</taxon>
        <taxon>Boletales</taxon>
        <taxon>Boletales incertae sedis</taxon>
        <taxon>Leucogyrophana</taxon>
    </lineage>
</organism>
<reference evidence="1" key="1">
    <citation type="journal article" date="2021" name="New Phytol.">
        <title>Evolutionary innovations through gain and loss of genes in the ectomycorrhizal Boletales.</title>
        <authorList>
            <person name="Wu G."/>
            <person name="Miyauchi S."/>
            <person name="Morin E."/>
            <person name="Kuo A."/>
            <person name="Drula E."/>
            <person name="Varga T."/>
            <person name="Kohler A."/>
            <person name="Feng B."/>
            <person name="Cao Y."/>
            <person name="Lipzen A."/>
            <person name="Daum C."/>
            <person name="Hundley H."/>
            <person name="Pangilinan J."/>
            <person name="Johnson J."/>
            <person name="Barry K."/>
            <person name="LaButti K."/>
            <person name="Ng V."/>
            <person name="Ahrendt S."/>
            <person name="Min B."/>
            <person name="Choi I.G."/>
            <person name="Park H."/>
            <person name="Plett J.M."/>
            <person name="Magnuson J."/>
            <person name="Spatafora J.W."/>
            <person name="Nagy L.G."/>
            <person name="Henrissat B."/>
            <person name="Grigoriev I.V."/>
            <person name="Yang Z.L."/>
            <person name="Xu J."/>
            <person name="Martin F.M."/>
        </authorList>
    </citation>
    <scope>NUCLEOTIDE SEQUENCE</scope>
    <source>
        <strain evidence="1">KUC20120723A-06</strain>
    </source>
</reference>
<name>A0ACB8BEV4_9AGAM</name>
<proteinExistence type="predicted"/>